<evidence type="ECO:0000256" key="3">
    <source>
        <dbReference type="ARBA" id="ARBA00022793"/>
    </source>
</evidence>
<dbReference type="InterPro" id="IPR052357">
    <property type="entry name" value="Orn_Lys_Arg_decarboxylase-I"/>
</dbReference>
<evidence type="ECO:0000259" key="6">
    <source>
        <dbReference type="Pfam" id="PF01276"/>
    </source>
</evidence>
<sequence length="477" mass="50912">MSSLRDSAPLLDAYLSYFEVKRHPFTIPGHKQRASRLDAGLGLVVDSDTPLYGGLDEIKLTNQVLKRAQLLAATLWGADYARFSTGGSTHANQAIILALGKPGDKVALSRTAHRSVLSALVLAGLEPIWLTPEIDAATGVPIGIAVGEFEKILDQGPIALLLTEPGYLGTMSDLPALIEAAHAHSIPVIVDAAWGAHFGFSRHVPAHCLAYGADALITSTHKALPGYSASALLIAQGRYLNLDRIEQSFETTHTTSPAGAPLASIDGCRALLQTRGEELISELVRNIDAFKSAVQSHFDLPIFLNTSDFPAGRFDPTKIVLRANQLGASGIEIEKVLQTQFIRVEMADSDTVVFLATLADSKEDFDELARMLIPTLKAQEKTPRPTATSLSWSVVPTVAISMRDAYFAETQMLLAENAVGHISADLIAPYPPGVAVVAPGEVLTKTILEGLSATKAAGVRIAYATDPNLASYRVVKP</sequence>
<dbReference type="InterPro" id="IPR000310">
    <property type="entry name" value="Orn/Lys/Arg_deCO2ase_major_dom"/>
</dbReference>
<dbReference type="SUPFAM" id="SSF53383">
    <property type="entry name" value="PLP-dependent transferases"/>
    <property type="match status" value="1"/>
</dbReference>
<protein>
    <submittedName>
        <fullName evidence="8">Unannotated protein</fullName>
    </submittedName>
</protein>
<evidence type="ECO:0000259" key="7">
    <source>
        <dbReference type="Pfam" id="PF03711"/>
    </source>
</evidence>
<evidence type="ECO:0000256" key="4">
    <source>
        <dbReference type="ARBA" id="ARBA00022898"/>
    </source>
</evidence>
<dbReference type="PANTHER" id="PTHR43277:SF4">
    <property type="entry name" value="ARGININE DECARBOXYLASE"/>
    <property type="match status" value="1"/>
</dbReference>
<feature type="domain" description="Orn/Lys/Arg decarboxylases family 1 pyridoxal-P attachment site" evidence="6">
    <location>
        <begin position="9"/>
        <end position="296"/>
    </location>
</feature>
<dbReference type="Gene3D" id="3.40.640.10">
    <property type="entry name" value="Type I PLP-dependent aspartate aminotransferase-like (Major domain)"/>
    <property type="match status" value="1"/>
</dbReference>
<evidence type="ECO:0000313" key="8">
    <source>
        <dbReference type="EMBL" id="CAB5144667.1"/>
    </source>
</evidence>
<evidence type="ECO:0000256" key="2">
    <source>
        <dbReference type="ARBA" id="ARBA00010671"/>
    </source>
</evidence>
<proteinExistence type="inferred from homology"/>
<dbReference type="SUPFAM" id="SSF55904">
    <property type="entry name" value="Ornithine decarboxylase C-terminal domain"/>
    <property type="match status" value="1"/>
</dbReference>
<dbReference type="Pfam" id="PF01276">
    <property type="entry name" value="OKR_DC_1"/>
    <property type="match status" value="1"/>
</dbReference>
<evidence type="ECO:0000256" key="1">
    <source>
        <dbReference type="ARBA" id="ARBA00001933"/>
    </source>
</evidence>
<dbReference type="InterPro" id="IPR036633">
    <property type="entry name" value="Prn/Lys/Arg_de-COase_C_sf"/>
</dbReference>
<dbReference type="InterPro" id="IPR015424">
    <property type="entry name" value="PyrdxlP-dep_Trfase"/>
</dbReference>
<dbReference type="Pfam" id="PF03711">
    <property type="entry name" value="OKR_DC_1_C"/>
    <property type="match status" value="1"/>
</dbReference>
<dbReference type="EMBL" id="CAFBRZ010000011">
    <property type="protein sequence ID" value="CAB5144667.1"/>
    <property type="molecule type" value="Genomic_DNA"/>
</dbReference>
<reference evidence="8" key="1">
    <citation type="submission" date="2020-05" db="EMBL/GenBank/DDBJ databases">
        <authorList>
            <person name="Chiriac C."/>
            <person name="Salcher M."/>
            <person name="Ghai R."/>
            <person name="Kavagutti S V."/>
        </authorList>
    </citation>
    <scope>NUCLEOTIDE SEQUENCE</scope>
</reference>
<gene>
    <name evidence="8" type="ORF">UFOPK4444_00285</name>
</gene>
<comment type="similarity">
    <text evidence="2">Belongs to the Orn/Lys/Arg decarboxylase class-I family.</text>
</comment>
<dbReference type="Gene3D" id="3.90.100.10">
    <property type="entry name" value="Orn/Lys/Arg decarboxylase, C-terminal domain"/>
    <property type="match status" value="1"/>
</dbReference>
<dbReference type="PANTHER" id="PTHR43277">
    <property type="entry name" value="ARGININE DECARBOXYLASE"/>
    <property type="match status" value="1"/>
</dbReference>
<keyword evidence="3" id="KW-0210">Decarboxylase</keyword>
<dbReference type="GO" id="GO:0016831">
    <property type="term" value="F:carboxy-lyase activity"/>
    <property type="evidence" value="ECO:0007669"/>
    <property type="project" value="UniProtKB-KW"/>
</dbReference>
<dbReference type="InterPro" id="IPR015421">
    <property type="entry name" value="PyrdxlP-dep_Trfase_major"/>
</dbReference>
<accession>A0A6J7W354</accession>
<feature type="domain" description="Orn/Lys/Arg decarboxylase C-terminal" evidence="7">
    <location>
        <begin position="401"/>
        <end position="454"/>
    </location>
</feature>
<organism evidence="8">
    <name type="scientific">freshwater metagenome</name>
    <dbReference type="NCBI Taxonomy" id="449393"/>
    <lineage>
        <taxon>unclassified sequences</taxon>
        <taxon>metagenomes</taxon>
        <taxon>ecological metagenomes</taxon>
    </lineage>
</organism>
<dbReference type="InterPro" id="IPR008286">
    <property type="entry name" value="Prn/Lys/Arg_de-COase_C"/>
</dbReference>
<name>A0A6J7W354_9ZZZZ</name>
<dbReference type="AlphaFoldDB" id="A0A6J7W354"/>
<keyword evidence="5" id="KW-0456">Lyase</keyword>
<keyword evidence="4" id="KW-0663">Pyridoxal phosphate</keyword>
<evidence type="ECO:0000256" key="5">
    <source>
        <dbReference type="ARBA" id="ARBA00023239"/>
    </source>
</evidence>
<comment type="cofactor">
    <cofactor evidence="1">
        <name>pyridoxal 5'-phosphate</name>
        <dbReference type="ChEBI" id="CHEBI:597326"/>
    </cofactor>
</comment>